<dbReference type="GeneID" id="65115539"/>
<dbReference type="KEGG" id="vg:65115539"/>
<organism evidence="1">
    <name type="scientific">Synechococcus virus S-PRM1</name>
    <dbReference type="NCBI Taxonomy" id="2100130"/>
    <lineage>
        <taxon>Viruses</taxon>
        <taxon>Duplodnaviria</taxon>
        <taxon>Heunggongvirae</taxon>
        <taxon>Uroviricota</taxon>
        <taxon>Caudoviricetes</taxon>
        <taxon>Pantevenvirales</taxon>
        <taxon>Kyanoviridae</taxon>
        <taxon>Makelovirus</taxon>
        <taxon>Makelovirus prm1</taxon>
    </lineage>
</organism>
<dbReference type="RefSeq" id="YP_010097872.1">
    <property type="nucleotide sequence ID" value="NC_055761.1"/>
</dbReference>
<reference evidence="1" key="1">
    <citation type="submission" date="2018-07" db="EMBL/GenBank/DDBJ databases">
        <title>Complete genome sequence of the cyanophage S-PRM1 isolated from Singapore coastal waters.</title>
        <authorList>
            <person name="Chenard C."/>
            <person name="Kolundzija S."/>
            <person name="Lauro F.M."/>
        </authorList>
    </citation>
    <scope>NUCLEOTIDE SEQUENCE [LARGE SCALE GENOMIC DNA]</scope>
</reference>
<proteinExistence type="predicted"/>
<dbReference type="EMBL" id="MH629685">
    <property type="protein sequence ID" value="AXN58385.1"/>
    <property type="molecule type" value="Genomic_DNA"/>
</dbReference>
<dbReference type="Proteomes" id="UP000259950">
    <property type="component" value="Segment"/>
</dbReference>
<protein>
    <submittedName>
        <fullName evidence="1">Uncharacterized protein</fullName>
    </submittedName>
</protein>
<name>A0A346FK80_9CAUD</name>
<evidence type="ECO:0000313" key="1">
    <source>
        <dbReference type="EMBL" id="AXN58385.1"/>
    </source>
</evidence>
<keyword evidence="2" id="KW-1185">Reference proteome</keyword>
<evidence type="ECO:0000313" key="2">
    <source>
        <dbReference type="Proteomes" id="UP000259950"/>
    </source>
</evidence>
<accession>A0A346FK80</accession>
<sequence length="70" mass="7737">MKKQEMPSILGNTHPGCFYGPDHEYGIVPIAGSSQYMILGPNGGACVQLKKCRTVETAKKWIDKKLKSKK</sequence>